<accession>A0A0W8F5Y4</accession>
<dbReference type="AlphaFoldDB" id="A0A0W8F5Y4"/>
<gene>
    <name evidence="1" type="ORF">ASZ90_014070</name>
</gene>
<organism evidence="1">
    <name type="scientific">hydrocarbon metagenome</name>
    <dbReference type="NCBI Taxonomy" id="938273"/>
    <lineage>
        <taxon>unclassified sequences</taxon>
        <taxon>metagenomes</taxon>
        <taxon>ecological metagenomes</taxon>
    </lineage>
</organism>
<proteinExistence type="predicted"/>
<evidence type="ECO:0000313" key="1">
    <source>
        <dbReference type="EMBL" id="KUG16283.1"/>
    </source>
</evidence>
<evidence type="ECO:0008006" key="2">
    <source>
        <dbReference type="Google" id="ProtNLM"/>
    </source>
</evidence>
<comment type="caution">
    <text evidence="1">The sequence shown here is derived from an EMBL/GenBank/DDBJ whole genome shotgun (WGS) entry which is preliminary data.</text>
</comment>
<dbReference type="EMBL" id="LNQE01001504">
    <property type="protein sequence ID" value="KUG16283.1"/>
    <property type="molecule type" value="Genomic_DNA"/>
</dbReference>
<protein>
    <recommendedName>
        <fullName evidence="2">Type II toxin-antitoxin system HicA family toxin</fullName>
    </recommendedName>
</protein>
<sequence>MARLGFTGPYPGKKHFHMVKDGIFVMIPNPHHGEEISVKLLLIVLKEAGISRDDWLSAA</sequence>
<name>A0A0W8F5Y4_9ZZZZ</name>
<dbReference type="SUPFAM" id="SSF54786">
    <property type="entry name" value="YcfA/nrd intein domain"/>
    <property type="match status" value="1"/>
</dbReference>
<reference evidence="1" key="1">
    <citation type="journal article" date="2015" name="Proc. Natl. Acad. Sci. U.S.A.">
        <title>Networks of energetic and metabolic interactions define dynamics in microbial communities.</title>
        <authorList>
            <person name="Embree M."/>
            <person name="Liu J.K."/>
            <person name="Al-Bassam M.M."/>
            <person name="Zengler K."/>
        </authorList>
    </citation>
    <scope>NUCLEOTIDE SEQUENCE</scope>
</reference>